<keyword evidence="2" id="KW-1185">Reference proteome</keyword>
<proteinExistence type="predicted"/>
<reference evidence="1 2" key="1">
    <citation type="submission" date="2018-04" db="EMBL/GenBank/DDBJ databases">
        <title>Brenneria corticis sp.nov.</title>
        <authorList>
            <person name="Li Y."/>
        </authorList>
    </citation>
    <scope>NUCLEOTIDE SEQUENCE [LARGE SCALE GENOMIC DNA]</scope>
    <source>
        <strain evidence="1 2">CFCC 11842</strain>
    </source>
</reference>
<evidence type="ECO:0000313" key="1">
    <source>
        <dbReference type="EMBL" id="PWC14664.1"/>
    </source>
</evidence>
<dbReference type="EMBL" id="QDKH01000013">
    <property type="protein sequence ID" value="PWC14664.1"/>
    <property type="molecule type" value="Genomic_DNA"/>
</dbReference>
<accession>A0A2U1TZ50</accession>
<dbReference type="AlphaFoldDB" id="A0A2U1TZ50"/>
<dbReference type="Proteomes" id="UP000296159">
    <property type="component" value="Unassembled WGS sequence"/>
</dbReference>
<name>A0A2U1TZ50_9GAMM</name>
<evidence type="ECO:0000313" key="2">
    <source>
        <dbReference type="Proteomes" id="UP000296159"/>
    </source>
</evidence>
<sequence length="94" mass="11382">MIVPVPRKTRISTLPRVKLEECLTKYCWKRDQFNTLPIKRKESKESERILPCFHYDFSSRPLNPTRHILFRHRFTPFVLKRRAGVRNLTLAHHQ</sequence>
<organism evidence="1 2">
    <name type="scientific">Brenneria corticis</name>
    <dbReference type="NCBI Taxonomy" id="2173106"/>
    <lineage>
        <taxon>Bacteria</taxon>
        <taxon>Pseudomonadati</taxon>
        <taxon>Pseudomonadota</taxon>
        <taxon>Gammaproteobacteria</taxon>
        <taxon>Enterobacterales</taxon>
        <taxon>Pectobacteriaceae</taxon>
        <taxon>Brenneria</taxon>
    </lineage>
</organism>
<comment type="caution">
    <text evidence="1">The sequence shown here is derived from an EMBL/GenBank/DDBJ whole genome shotgun (WGS) entry which is preliminary data.</text>
</comment>
<protein>
    <submittedName>
        <fullName evidence="1">Uncharacterized protein</fullName>
    </submittedName>
</protein>
<gene>
    <name evidence="1" type="ORF">DDT56_12505</name>
</gene>